<feature type="compositionally biased region" description="Basic and acidic residues" evidence="1">
    <location>
        <begin position="545"/>
        <end position="554"/>
    </location>
</feature>
<feature type="compositionally biased region" description="Basic residues" evidence="1">
    <location>
        <begin position="47"/>
        <end position="60"/>
    </location>
</feature>
<dbReference type="KEGG" id="kdj:28971366"/>
<dbReference type="EMBL" id="KI894036">
    <property type="protein sequence ID" value="OBR81757.1"/>
    <property type="molecule type" value="Genomic_DNA"/>
</dbReference>
<evidence type="ECO:0000313" key="2">
    <source>
        <dbReference type="EMBL" id="OBR81757.1"/>
    </source>
</evidence>
<dbReference type="Proteomes" id="UP000078595">
    <property type="component" value="Chromosome 10"/>
</dbReference>
<name>A0A1A5ZVC6_9TREE</name>
<proteinExistence type="predicted"/>
<reference evidence="3" key="2">
    <citation type="submission" date="2013-07" db="EMBL/GenBank/DDBJ databases">
        <authorList>
            <consortium name="The Broad Institute Genome Sequencing Platform"/>
            <person name="Cuomo C."/>
            <person name="Litvintseva A."/>
            <person name="Chen Y."/>
            <person name="Heitman J."/>
            <person name="Sun S."/>
            <person name="Springer D."/>
            <person name="Dromer F."/>
            <person name="Young S.K."/>
            <person name="Zeng Q."/>
            <person name="Gargeya S."/>
            <person name="Fitzgerald M."/>
            <person name="Abouelleil A."/>
            <person name="Alvarado L."/>
            <person name="Berlin A.M."/>
            <person name="Chapman S.B."/>
            <person name="Dewar J."/>
            <person name="Goldberg J."/>
            <person name="Griggs A."/>
            <person name="Gujja S."/>
            <person name="Hansen M."/>
            <person name="Howarth C."/>
            <person name="Imamovic A."/>
            <person name="Larimer J."/>
            <person name="McCowan C."/>
            <person name="Murphy C."/>
            <person name="Pearson M."/>
            <person name="Priest M."/>
            <person name="Roberts A."/>
            <person name="Saif S."/>
            <person name="Shea T."/>
            <person name="Sykes S."/>
            <person name="Wortman J."/>
            <person name="Nusbaum C."/>
            <person name="Birren B."/>
        </authorList>
    </citation>
    <scope>NUCLEOTIDE SEQUENCE</scope>
    <source>
        <strain evidence="3">CBS 10117</strain>
    </source>
</reference>
<dbReference type="VEuPathDB" id="FungiDB:I303_07667"/>
<reference evidence="2" key="1">
    <citation type="submission" date="2013-07" db="EMBL/GenBank/DDBJ databases">
        <title>The Genome Sequence of Cryptococcus dejecticola CBS10117.</title>
        <authorList>
            <consortium name="The Broad Institute Genome Sequencing Platform"/>
            <person name="Cuomo C."/>
            <person name="Litvintseva A."/>
            <person name="Chen Y."/>
            <person name="Heitman J."/>
            <person name="Sun S."/>
            <person name="Springer D."/>
            <person name="Dromer F."/>
            <person name="Young S.K."/>
            <person name="Zeng Q."/>
            <person name="Gargeya S."/>
            <person name="Fitzgerald M."/>
            <person name="Abouelleil A."/>
            <person name="Alvarado L."/>
            <person name="Berlin A.M."/>
            <person name="Chapman S.B."/>
            <person name="Dewar J."/>
            <person name="Goldberg J."/>
            <person name="Griggs A."/>
            <person name="Gujja S."/>
            <person name="Hansen M."/>
            <person name="Howarth C."/>
            <person name="Imamovic A."/>
            <person name="Larimer J."/>
            <person name="McCowan C."/>
            <person name="Murphy C."/>
            <person name="Pearson M."/>
            <person name="Priest M."/>
            <person name="Roberts A."/>
            <person name="Saif S."/>
            <person name="Shea T."/>
            <person name="Sykes S."/>
            <person name="Wortman J."/>
            <person name="Nusbaum C."/>
            <person name="Birren B."/>
        </authorList>
    </citation>
    <scope>NUCLEOTIDE SEQUENCE [LARGE SCALE GENOMIC DNA]</scope>
    <source>
        <strain evidence="2">CBS 10117</strain>
    </source>
</reference>
<feature type="region of interest" description="Disordered" evidence="1">
    <location>
        <begin position="533"/>
        <end position="574"/>
    </location>
</feature>
<dbReference type="EMBL" id="CP144539">
    <property type="protein sequence ID" value="WWC65043.1"/>
    <property type="molecule type" value="Genomic_DNA"/>
</dbReference>
<dbReference type="AlphaFoldDB" id="A0A1A5ZVC6"/>
<dbReference type="OrthoDB" id="2563519at2759"/>
<dbReference type="GeneID" id="28971366"/>
<feature type="compositionally biased region" description="Low complexity" evidence="1">
    <location>
        <begin position="26"/>
        <end position="46"/>
    </location>
</feature>
<evidence type="ECO:0000313" key="4">
    <source>
        <dbReference type="Proteomes" id="UP000078595"/>
    </source>
</evidence>
<evidence type="ECO:0000256" key="1">
    <source>
        <dbReference type="SAM" id="MobiDB-lite"/>
    </source>
</evidence>
<sequence>MTPRTRSAGANLRTDTESTPKPTPTPKKAAARKTTTPGKAKASPSASKKKSSAKAKKKGGRTPLKERDANVNVPTTEDVEVDPSAAKKGILDLPEKVLKRVFGFCLEEPKEGHYVAQRTLAAALRVNNLFLKIAGEVLYLSPVVVNVESFFLGSHRSMRGDQGYFFGPGAGGTVKQQLEKAIGGMDTRLPLLEHVQHLHILSCVAPKMEYGKELQPTISKRYIDGLIKSKEYKDLDMDTLPFYWPGYWRTKKIFRAVEERVKQNLTPNLIDIKIGGLLKIPYEEIDFVDDAERLKYLDGLIELDIRFGEGIASLREDLWDHCRPIEWCDYQHHLTRPWRPVDLKDIHLVKKDPTIPTRHKQYIPDLWTVHTTLFEPFSVNWGSANRIVLRQFTAEERPARDRRLMCWEDCVNSVEIEGEQYPYLPDVEDAERVFYGFSNQVTMDRSQEIISNTIRDSYPSKFCKPQLDATTKKELEDETYIDIYGFEEIHPPTDEQLESTWKDRKNIVKNYKKDKKVDLTYIAKQIENAGYSLDNDTYTPKSKSKSSEPARSGENETEDEDTSMVDGPSGSGGPLSLRDVQLQLWLSTLDYKMINSLRAQLKASNKKWTNGDAAGSAGPTVRFKPLRDLPECGTTVIDYVGGEGGFQMIWGVEYDQMFP</sequence>
<gene>
    <name evidence="2" type="ORF">I303_07667</name>
    <name evidence="3" type="ORF">I303_107657</name>
</gene>
<feature type="region of interest" description="Disordered" evidence="1">
    <location>
        <begin position="1"/>
        <end position="80"/>
    </location>
</feature>
<accession>A0A1A5ZVC6</accession>
<dbReference type="RefSeq" id="XP_018259599.1">
    <property type="nucleotide sequence ID" value="XM_018410931.1"/>
</dbReference>
<evidence type="ECO:0000313" key="3">
    <source>
        <dbReference type="EMBL" id="WWC65043.1"/>
    </source>
</evidence>
<keyword evidence="4" id="KW-1185">Reference proteome</keyword>
<organism evidence="2">
    <name type="scientific">Kwoniella dejecticola CBS 10117</name>
    <dbReference type="NCBI Taxonomy" id="1296121"/>
    <lineage>
        <taxon>Eukaryota</taxon>
        <taxon>Fungi</taxon>
        <taxon>Dikarya</taxon>
        <taxon>Basidiomycota</taxon>
        <taxon>Agaricomycotina</taxon>
        <taxon>Tremellomycetes</taxon>
        <taxon>Tremellales</taxon>
        <taxon>Cryptococcaceae</taxon>
        <taxon>Kwoniella</taxon>
    </lineage>
</organism>
<protein>
    <submittedName>
        <fullName evidence="2">Uncharacterized protein</fullName>
    </submittedName>
</protein>
<reference evidence="3" key="3">
    <citation type="submission" date="2024-02" db="EMBL/GenBank/DDBJ databases">
        <title>Comparative genomics of Cryptococcus and Kwoniella reveals pathogenesis evolution and contrasting modes of karyotype evolution via chromosome fusion or intercentromeric recombination.</title>
        <authorList>
            <person name="Coelho M.A."/>
            <person name="David-Palma M."/>
            <person name="Shea T."/>
            <person name="Bowers K."/>
            <person name="McGinley-Smith S."/>
            <person name="Mohammad A.W."/>
            <person name="Gnirke A."/>
            <person name="Yurkov A.M."/>
            <person name="Nowrousian M."/>
            <person name="Sun S."/>
            <person name="Cuomo C.A."/>
            <person name="Heitman J."/>
        </authorList>
    </citation>
    <scope>NUCLEOTIDE SEQUENCE</scope>
    <source>
        <strain evidence="3">CBS 10117</strain>
    </source>
</reference>